<dbReference type="GO" id="GO:0016887">
    <property type="term" value="F:ATP hydrolysis activity"/>
    <property type="evidence" value="ECO:0007669"/>
    <property type="project" value="RHEA"/>
</dbReference>
<keyword evidence="16" id="KW-1185">Reference proteome</keyword>
<evidence type="ECO:0000256" key="11">
    <source>
        <dbReference type="PROSITE-ProRule" id="PRU00560"/>
    </source>
</evidence>
<evidence type="ECO:0000256" key="5">
    <source>
        <dbReference type="ARBA" id="ARBA00022840"/>
    </source>
</evidence>
<protein>
    <recommendedName>
        <fullName evidence="9">DNA 3'-5' helicase</fullName>
        <ecNumber evidence="9">5.6.2.4</ecNumber>
    </recommendedName>
</protein>
<gene>
    <name evidence="15" type="ORF">SUBVAR_05097</name>
</gene>
<comment type="catalytic activity">
    <reaction evidence="10">
        <text>ATP + H2O = ADP + phosphate + H(+)</text>
        <dbReference type="Rhea" id="RHEA:13065"/>
        <dbReference type="ChEBI" id="CHEBI:15377"/>
        <dbReference type="ChEBI" id="CHEBI:15378"/>
        <dbReference type="ChEBI" id="CHEBI:30616"/>
        <dbReference type="ChEBI" id="CHEBI:43474"/>
        <dbReference type="ChEBI" id="CHEBI:456216"/>
        <dbReference type="EC" id="5.6.2.4"/>
    </reaction>
</comment>
<comment type="caution">
    <text evidence="15">The sequence shown here is derived from an EMBL/GenBank/DDBJ whole genome shotgun (WGS) entry which is preliminary data.</text>
</comment>
<dbReference type="EC" id="5.6.2.4" evidence="9"/>
<keyword evidence="2 11" id="KW-0547">Nucleotide-binding</keyword>
<dbReference type="GO" id="GO:0003677">
    <property type="term" value="F:DNA binding"/>
    <property type="evidence" value="ECO:0007669"/>
    <property type="project" value="UniProtKB-KW"/>
</dbReference>
<evidence type="ECO:0000256" key="10">
    <source>
        <dbReference type="ARBA" id="ARBA00048988"/>
    </source>
</evidence>
<feature type="compositionally biased region" description="Low complexity" evidence="12">
    <location>
        <begin position="788"/>
        <end position="803"/>
    </location>
</feature>
<keyword evidence="3 11" id="KW-0378">Hydrolase</keyword>
<dbReference type="PROSITE" id="PS51198">
    <property type="entry name" value="UVRD_HELICASE_ATP_BIND"/>
    <property type="match status" value="1"/>
</dbReference>
<keyword evidence="4 11" id="KW-0347">Helicase</keyword>
<dbReference type="GO" id="GO:0005829">
    <property type="term" value="C:cytosol"/>
    <property type="evidence" value="ECO:0007669"/>
    <property type="project" value="TreeGrafter"/>
</dbReference>
<dbReference type="InterPro" id="IPR013986">
    <property type="entry name" value="DExx_box_DNA_helicase_dom_sf"/>
</dbReference>
<evidence type="ECO:0000256" key="9">
    <source>
        <dbReference type="ARBA" id="ARBA00034808"/>
    </source>
</evidence>
<name>D1PL59_9FIRM</name>
<reference evidence="15" key="1">
    <citation type="submission" date="2009-12" db="EMBL/GenBank/DDBJ databases">
        <authorList>
            <person name="Weinstock G."/>
            <person name="Sodergren E."/>
            <person name="Clifton S."/>
            <person name="Fulton L."/>
            <person name="Fulton B."/>
            <person name="Courtney L."/>
            <person name="Fronick C."/>
            <person name="Harrison M."/>
            <person name="Strong C."/>
            <person name="Farmer C."/>
            <person name="Delahaunty K."/>
            <person name="Markovic C."/>
            <person name="Hall O."/>
            <person name="Minx P."/>
            <person name="Tomlinson C."/>
            <person name="Mitreva M."/>
            <person name="Nelson J."/>
            <person name="Hou S."/>
            <person name="Wollam A."/>
            <person name="Pepin K.H."/>
            <person name="Johnson M."/>
            <person name="Bhonagiri V."/>
            <person name="Nash W.E."/>
            <person name="Warren W."/>
            <person name="Chinwalla A."/>
            <person name="Mardis E.R."/>
            <person name="Wilson R.K."/>
        </authorList>
    </citation>
    <scope>NUCLEOTIDE SEQUENCE [LARGE SCALE GENOMIC DNA]</scope>
    <source>
        <strain evidence="15">DSM 15176</strain>
    </source>
</reference>
<keyword evidence="7" id="KW-0413">Isomerase</keyword>
<comment type="catalytic activity">
    <reaction evidence="8">
        <text>Couples ATP hydrolysis with the unwinding of duplex DNA by translocating in the 3'-5' direction.</text>
        <dbReference type="EC" id="5.6.2.4"/>
    </reaction>
</comment>
<dbReference type="InterPro" id="IPR014017">
    <property type="entry name" value="DNA_helicase_UvrD-like_C"/>
</dbReference>
<dbReference type="PROSITE" id="PS51217">
    <property type="entry name" value="UVRD_HELICASE_CTER"/>
    <property type="match status" value="1"/>
</dbReference>
<proteinExistence type="inferred from homology"/>
<dbReference type="InterPro" id="IPR014016">
    <property type="entry name" value="UvrD-like_ATP-bd"/>
</dbReference>
<evidence type="ECO:0000256" key="4">
    <source>
        <dbReference type="ARBA" id="ARBA00022806"/>
    </source>
</evidence>
<dbReference type="RefSeq" id="WP_007046497.1">
    <property type="nucleotide sequence ID" value="NZ_GG704769.1"/>
</dbReference>
<dbReference type="EMBL" id="ACBY02000020">
    <property type="protein sequence ID" value="EFB76717.1"/>
    <property type="molecule type" value="Genomic_DNA"/>
</dbReference>
<evidence type="ECO:0000256" key="12">
    <source>
        <dbReference type="SAM" id="MobiDB-lite"/>
    </source>
</evidence>
<evidence type="ECO:0000256" key="6">
    <source>
        <dbReference type="ARBA" id="ARBA00023125"/>
    </source>
</evidence>
<evidence type="ECO:0000256" key="7">
    <source>
        <dbReference type="ARBA" id="ARBA00023235"/>
    </source>
</evidence>
<dbReference type="Pfam" id="PF00580">
    <property type="entry name" value="UvrD-helicase"/>
    <property type="match status" value="2"/>
</dbReference>
<dbReference type="GO" id="GO:0000725">
    <property type="term" value="P:recombinational repair"/>
    <property type="evidence" value="ECO:0007669"/>
    <property type="project" value="TreeGrafter"/>
</dbReference>
<dbReference type="Proteomes" id="UP000003438">
    <property type="component" value="Unassembled WGS sequence"/>
</dbReference>
<dbReference type="STRING" id="411471.SUBVAR_05097"/>
<dbReference type="Gene3D" id="1.10.10.160">
    <property type="match status" value="1"/>
</dbReference>
<evidence type="ECO:0000259" key="13">
    <source>
        <dbReference type="PROSITE" id="PS51198"/>
    </source>
</evidence>
<feature type="domain" description="UvrD-like helicase ATP-binding" evidence="13">
    <location>
        <begin position="21"/>
        <end position="342"/>
    </location>
</feature>
<accession>D1PL59</accession>
<dbReference type="InterPro" id="IPR000212">
    <property type="entry name" value="DNA_helicase_UvrD/REP"/>
</dbReference>
<evidence type="ECO:0000256" key="3">
    <source>
        <dbReference type="ARBA" id="ARBA00022801"/>
    </source>
</evidence>
<dbReference type="GO" id="GO:0033202">
    <property type="term" value="C:DNA helicase complex"/>
    <property type="evidence" value="ECO:0007669"/>
    <property type="project" value="TreeGrafter"/>
</dbReference>
<dbReference type="eggNOG" id="COG0210">
    <property type="taxonomic scope" value="Bacteria"/>
</dbReference>
<feature type="binding site" evidence="11">
    <location>
        <begin position="42"/>
        <end position="49"/>
    </location>
    <ligand>
        <name>ATP</name>
        <dbReference type="ChEBI" id="CHEBI:30616"/>
    </ligand>
</feature>
<dbReference type="Gene3D" id="3.40.50.300">
    <property type="entry name" value="P-loop containing nucleotide triphosphate hydrolases"/>
    <property type="match status" value="3"/>
</dbReference>
<dbReference type="InterPro" id="IPR027417">
    <property type="entry name" value="P-loop_NTPase"/>
</dbReference>
<feature type="region of interest" description="Disordered" evidence="12">
    <location>
        <begin position="775"/>
        <end position="803"/>
    </location>
</feature>
<evidence type="ECO:0000256" key="2">
    <source>
        <dbReference type="ARBA" id="ARBA00022741"/>
    </source>
</evidence>
<comment type="similarity">
    <text evidence="1">Belongs to the helicase family. UvrD subfamily.</text>
</comment>
<dbReference type="FunFam" id="1.10.486.10:FF:000003">
    <property type="entry name" value="ATP-dependent DNA helicase"/>
    <property type="match status" value="1"/>
</dbReference>
<sequence>MPEITQEYIALRDQYIESKFTRLNPVQRQAVFTTEGPLLILAGAGSGKTTVLVNRIANIIRFGSAHGSKELPRTVTQQDLEDLRATVQSGRDLPRETAYLAVRPARPWNVLAITFTNKAAGELKERLRAMLGETMGGDVNASTFHSACVRILRRDAERIGFPKSFTIYDSDDQQRVLKQIYKDKMIDDKFLPIKSAVSQISSYKDKLMSPEDVAAETPRDTKAALISKIYTTYAGRLKTAGAMDFDDLIYHTVRLLQTDAEAREYYQNKFRYVVVDEYQDTSIAQFHLVRLLAGGTNNVCVVGDDDQSIYKFRGATIENILNFEQVFTGAKTIRLEQNYRSTSNILNAANSVIKNNTGRKGKTLWTEKGDGDKVHHYTAASEQDEASHIADVIGEHLREGAHLRDHAVLYRMNAQSNPIETYFARAGIPYRIVGGQRFFDRKEVKDINSYLAVIVNPRDDVRLRRIINEPARKIGASTVDKVGELAARQGVPMLQIIADVRQYPELTRAAASLEKFYEMYRELCDLSVTIPLDEFAGEVIKKTGYEAMLKAQKEEGETRLENLGQLVSSVKTYADQNGEDATLSGFLEEVALISDLDSYDQDADSVTMMTIHSAKGLEFPYVFVVGMEDGIFPGDMARYNEEDMEEERRLCYVAITRAKKELYLSTSRSRLIFGQTRRNLPSCFLSEIDPGLMEETQSPELAYSAGGFGAGYGTYSTSVPGGRSGYSGVSRGYLNSEYNARPRGGFGAGYSSGFASGGHDSPHYNGGRHTVQSAGFGAGYGSRTNHHSGAPAAPAGAGTSTLAGMQNATPKKQAVQYAAGDLVEHRVFGRGKVLKATPIAGDCIVEIQFDRVGVKKTMANYAPLKKITEAE</sequence>
<evidence type="ECO:0000313" key="16">
    <source>
        <dbReference type="Proteomes" id="UP000003438"/>
    </source>
</evidence>
<keyword evidence="6" id="KW-0238">DNA-binding</keyword>
<dbReference type="OrthoDB" id="9810135at2"/>
<dbReference type="CDD" id="cd18807">
    <property type="entry name" value="SF1_C_UvrD"/>
    <property type="match status" value="1"/>
</dbReference>
<evidence type="ECO:0000259" key="14">
    <source>
        <dbReference type="PROSITE" id="PS51217"/>
    </source>
</evidence>
<feature type="domain" description="UvrD-like helicase C-terminal" evidence="14">
    <location>
        <begin position="343"/>
        <end position="616"/>
    </location>
</feature>
<dbReference type="PANTHER" id="PTHR11070:SF2">
    <property type="entry name" value="ATP-DEPENDENT DNA HELICASE SRS2"/>
    <property type="match status" value="1"/>
</dbReference>
<dbReference type="GO" id="GO:0043138">
    <property type="term" value="F:3'-5' DNA helicase activity"/>
    <property type="evidence" value="ECO:0007669"/>
    <property type="project" value="UniProtKB-EC"/>
</dbReference>
<evidence type="ECO:0000256" key="8">
    <source>
        <dbReference type="ARBA" id="ARBA00034617"/>
    </source>
</evidence>
<dbReference type="AlphaFoldDB" id="D1PL59"/>
<dbReference type="Pfam" id="PF13361">
    <property type="entry name" value="UvrD_C"/>
    <property type="match status" value="1"/>
</dbReference>
<dbReference type="Gene3D" id="1.10.486.10">
    <property type="entry name" value="PCRA, domain 4"/>
    <property type="match status" value="1"/>
</dbReference>
<evidence type="ECO:0000256" key="1">
    <source>
        <dbReference type="ARBA" id="ARBA00009922"/>
    </source>
</evidence>
<keyword evidence="5 11" id="KW-0067">ATP-binding</keyword>
<dbReference type="Pfam" id="PF21196">
    <property type="entry name" value="PcrA_UvrD_tudor"/>
    <property type="match status" value="1"/>
</dbReference>
<dbReference type="CDD" id="cd17932">
    <property type="entry name" value="DEXQc_UvrD"/>
    <property type="match status" value="1"/>
</dbReference>
<dbReference type="SUPFAM" id="SSF52540">
    <property type="entry name" value="P-loop containing nucleoside triphosphate hydrolases"/>
    <property type="match status" value="1"/>
</dbReference>
<organism evidence="15 16">
    <name type="scientific">Subdoligranulum variabile DSM 15176</name>
    <dbReference type="NCBI Taxonomy" id="411471"/>
    <lineage>
        <taxon>Bacteria</taxon>
        <taxon>Bacillati</taxon>
        <taxon>Bacillota</taxon>
        <taxon>Clostridia</taxon>
        <taxon>Eubacteriales</taxon>
        <taxon>Oscillospiraceae</taxon>
        <taxon>Subdoligranulum</taxon>
    </lineage>
</organism>
<dbReference type="GO" id="GO:0005524">
    <property type="term" value="F:ATP binding"/>
    <property type="evidence" value="ECO:0007669"/>
    <property type="project" value="UniProtKB-UniRule"/>
</dbReference>
<evidence type="ECO:0000313" key="15">
    <source>
        <dbReference type="EMBL" id="EFB76717.1"/>
    </source>
</evidence>
<dbReference type="HOGENOM" id="CLU_004585_5_5_9"/>
<dbReference type="PANTHER" id="PTHR11070">
    <property type="entry name" value="UVRD / RECB / PCRA DNA HELICASE FAMILY MEMBER"/>
    <property type="match status" value="1"/>
</dbReference>